<evidence type="ECO:0000256" key="17">
    <source>
        <dbReference type="SAM" id="Phobius"/>
    </source>
</evidence>
<accession>A0A4P7VRX5</accession>
<keyword evidence="11 17" id="KW-0472">Membrane</keyword>
<comment type="catalytic activity">
    <reaction evidence="16">
        <text>androst-4-ene-3,17-dione + NADPH + H(+) = 5alpha-androstan-3,17-dione + NADP(+)</text>
        <dbReference type="Rhea" id="RHEA:50816"/>
        <dbReference type="ChEBI" id="CHEBI:15378"/>
        <dbReference type="ChEBI" id="CHEBI:15994"/>
        <dbReference type="ChEBI" id="CHEBI:16422"/>
        <dbReference type="ChEBI" id="CHEBI:57783"/>
        <dbReference type="ChEBI" id="CHEBI:58349"/>
    </reaction>
    <physiologicalReaction direction="left-to-right" evidence="16">
        <dbReference type="Rhea" id="RHEA:50817"/>
    </physiologicalReaction>
</comment>
<comment type="function">
    <text evidence="12">Converts testosterone into 5-alpha-dihydrotestosterone and progesterone or corticosterone into their corresponding 5-alpha-3-oxosteroids. It plays a central role in sexual differentiation and androgen physiology.</text>
</comment>
<dbReference type="InterPro" id="IPR039357">
    <property type="entry name" value="SRD5A/TECR"/>
</dbReference>
<dbReference type="InterPro" id="IPR016636">
    <property type="entry name" value="3-oxo-5-alpha-steroid_4-DH"/>
</dbReference>
<reference evidence="19 20" key="1">
    <citation type="submission" date="2019-02" db="EMBL/GenBank/DDBJ databases">
        <title>Isolation and identification of novel species under the genus Muribaculum.</title>
        <authorList>
            <person name="Miyake S."/>
            <person name="Ding Y."/>
            <person name="Low A."/>
            <person name="Soh M."/>
            <person name="Seedorf H."/>
        </authorList>
    </citation>
    <scope>NUCLEOTIDE SEQUENCE [LARGE SCALE GENOMIC DNA]</scope>
    <source>
        <strain evidence="19 20">TLL-A4</strain>
    </source>
</reference>
<dbReference type="InterPro" id="IPR001104">
    <property type="entry name" value="3-oxo-5_a-steroid_4-DH_C"/>
</dbReference>
<keyword evidence="4" id="KW-0221">Differentiation</keyword>
<sequence>MIITPESFNLFLIVMAVTAVVVFIALHFVEAGYGMMYNRRWGATVDNRIGWVAMEAPVFIAMLLLWWYSSRRFDTAPLVMFLLFELHYFQRSFIFPLLINGKGRMPLSIIAMGITFNVLNALMQGGWIFYISPADRYPDSWLLTPQFIIGTIIFFAGMAINIHSDYIIRHLRSPGDTAHYIPRGGMFRYVSSANYFGEVVEWTGFAILTWSWAGAVFALWTFANLAPRAGKINRRYASEFGTRFTSLKLKRIIPFIY</sequence>
<evidence type="ECO:0000256" key="7">
    <source>
        <dbReference type="ARBA" id="ARBA00022857"/>
    </source>
</evidence>
<dbReference type="Proteomes" id="UP000297031">
    <property type="component" value="Chromosome"/>
</dbReference>
<evidence type="ECO:0000259" key="18">
    <source>
        <dbReference type="Pfam" id="PF02544"/>
    </source>
</evidence>
<feature type="transmembrane region" description="Helical" evidence="17">
    <location>
        <begin position="49"/>
        <end position="68"/>
    </location>
</feature>
<evidence type="ECO:0000256" key="15">
    <source>
        <dbReference type="ARBA" id="ARBA00042579"/>
    </source>
</evidence>
<evidence type="ECO:0000256" key="5">
    <source>
        <dbReference type="ARBA" id="ARBA00022824"/>
    </source>
</evidence>
<gene>
    <name evidence="19" type="ORF">E7746_12975</name>
</gene>
<evidence type="ECO:0000256" key="13">
    <source>
        <dbReference type="ARBA" id="ARBA00039428"/>
    </source>
</evidence>
<feature type="transmembrane region" description="Helical" evidence="17">
    <location>
        <begin position="105"/>
        <end position="130"/>
    </location>
</feature>
<organism evidence="19 20">
    <name type="scientific">Muribaculum gordoncarteri</name>
    <dbReference type="NCBI Taxonomy" id="2530390"/>
    <lineage>
        <taxon>Bacteria</taxon>
        <taxon>Pseudomonadati</taxon>
        <taxon>Bacteroidota</taxon>
        <taxon>Bacteroidia</taxon>
        <taxon>Bacteroidales</taxon>
        <taxon>Muribaculaceae</taxon>
        <taxon>Muribaculum</taxon>
    </lineage>
</organism>
<evidence type="ECO:0000256" key="10">
    <source>
        <dbReference type="ARBA" id="ARBA00023098"/>
    </source>
</evidence>
<keyword evidence="10" id="KW-0443">Lipid metabolism</keyword>
<dbReference type="AlphaFoldDB" id="A0A4P7VRX5"/>
<evidence type="ECO:0000256" key="11">
    <source>
        <dbReference type="ARBA" id="ARBA00023136"/>
    </source>
</evidence>
<keyword evidence="5" id="KW-0256">Endoplasmic reticulum</keyword>
<keyword evidence="8 17" id="KW-1133">Transmembrane helix</keyword>
<keyword evidence="3 17" id="KW-0812">Transmembrane</keyword>
<evidence type="ECO:0000313" key="20">
    <source>
        <dbReference type="Proteomes" id="UP000297031"/>
    </source>
</evidence>
<evidence type="ECO:0000256" key="9">
    <source>
        <dbReference type="ARBA" id="ARBA00023002"/>
    </source>
</evidence>
<feature type="transmembrane region" description="Helical" evidence="17">
    <location>
        <begin position="202"/>
        <end position="226"/>
    </location>
</feature>
<dbReference type="PROSITE" id="PS50244">
    <property type="entry name" value="S5A_REDUCTASE"/>
    <property type="match status" value="1"/>
</dbReference>
<dbReference type="KEGG" id="mgod:E7746_12975"/>
<feature type="transmembrane region" description="Helical" evidence="17">
    <location>
        <begin position="80"/>
        <end position="99"/>
    </location>
</feature>
<dbReference type="RefSeq" id="WP_136411072.1">
    <property type="nucleotide sequence ID" value="NZ_CP039393.1"/>
</dbReference>
<dbReference type="PIRSF" id="PIRSF015596">
    <property type="entry name" value="5_alpha-SR2"/>
    <property type="match status" value="1"/>
</dbReference>
<keyword evidence="20" id="KW-1185">Reference proteome</keyword>
<evidence type="ECO:0000256" key="8">
    <source>
        <dbReference type="ARBA" id="ARBA00022989"/>
    </source>
</evidence>
<evidence type="ECO:0000256" key="12">
    <source>
        <dbReference type="ARBA" id="ARBA00037789"/>
    </source>
</evidence>
<keyword evidence="7" id="KW-0521">NADP</keyword>
<protein>
    <recommendedName>
        <fullName evidence="13">3-oxo-5-alpha-steroid 4-dehydrogenase 1</fullName>
    </recommendedName>
    <alternativeName>
        <fullName evidence="14">SR type 1</fullName>
    </alternativeName>
    <alternativeName>
        <fullName evidence="15">Steroid 5-alpha-reductase 1</fullName>
    </alternativeName>
</protein>
<dbReference type="FunFam" id="1.20.120.1630:FF:000014">
    <property type="entry name" value="Steroid 5-alpha reductase, putative"/>
    <property type="match status" value="1"/>
</dbReference>
<comment type="subcellular location">
    <subcellularLocation>
        <location evidence="1">Endoplasmic reticulum membrane</location>
        <topology evidence="1">Multi-pass membrane protein</topology>
    </subcellularLocation>
    <subcellularLocation>
        <location evidence="2">Microsome membrane</location>
    </subcellularLocation>
</comment>
<dbReference type="GO" id="GO:0006694">
    <property type="term" value="P:steroid biosynthetic process"/>
    <property type="evidence" value="ECO:0007669"/>
    <property type="project" value="TreeGrafter"/>
</dbReference>
<feature type="transmembrane region" description="Helical" evidence="17">
    <location>
        <begin position="7"/>
        <end position="29"/>
    </location>
</feature>
<dbReference type="EMBL" id="CP039393">
    <property type="protein sequence ID" value="QCD37116.1"/>
    <property type="molecule type" value="Genomic_DNA"/>
</dbReference>
<keyword evidence="9" id="KW-0560">Oxidoreductase</keyword>
<evidence type="ECO:0000256" key="1">
    <source>
        <dbReference type="ARBA" id="ARBA00004477"/>
    </source>
</evidence>
<proteinExistence type="predicted"/>
<dbReference type="GO" id="GO:0030154">
    <property type="term" value="P:cell differentiation"/>
    <property type="evidence" value="ECO:0007669"/>
    <property type="project" value="UniProtKB-KW"/>
</dbReference>
<dbReference type="Pfam" id="PF02544">
    <property type="entry name" value="Steroid_dh"/>
    <property type="match status" value="1"/>
</dbReference>
<dbReference type="PANTHER" id="PTHR10556">
    <property type="entry name" value="3-OXO-5-ALPHA-STEROID 4-DEHYDROGENASE"/>
    <property type="match status" value="1"/>
</dbReference>
<evidence type="ECO:0000256" key="3">
    <source>
        <dbReference type="ARBA" id="ARBA00022692"/>
    </source>
</evidence>
<evidence type="ECO:0000256" key="14">
    <source>
        <dbReference type="ARBA" id="ARBA00041664"/>
    </source>
</evidence>
<dbReference type="Gene3D" id="1.20.120.1630">
    <property type="match status" value="1"/>
</dbReference>
<evidence type="ECO:0000256" key="6">
    <source>
        <dbReference type="ARBA" id="ARBA00022848"/>
    </source>
</evidence>
<evidence type="ECO:0000256" key="2">
    <source>
        <dbReference type="ARBA" id="ARBA00004524"/>
    </source>
</evidence>
<feature type="transmembrane region" description="Helical" evidence="17">
    <location>
        <begin position="142"/>
        <end position="162"/>
    </location>
</feature>
<dbReference type="GO" id="GO:0003865">
    <property type="term" value="F:3-oxo-5-alpha-steroid 4-dehydrogenase activity"/>
    <property type="evidence" value="ECO:0007669"/>
    <property type="project" value="InterPro"/>
</dbReference>
<dbReference type="OrthoDB" id="4688552at2"/>
<dbReference type="GO" id="GO:0016020">
    <property type="term" value="C:membrane"/>
    <property type="evidence" value="ECO:0007669"/>
    <property type="project" value="InterPro"/>
</dbReference>
<keyword evidence="6" id="KW-0492">Microsome</keyword>
<dbReference type="PANTHER" id="PTHR10556:SF57">
    <property type="entry name" value="3-OXO-5-ALPHA-STEROID 4-DEHYDROGENASE 1"/>
    <property type="match status" value="1"/>
</dbReference>
<name>A0A4P7VRX5_9BACT</name>
<feature type="domain" description="3-oxo-5-alpha-steroid 4-dehydrogenase C-terminal" evidence="18">
    <location>
        <begin position="104"/>
        <end position="257"/>
    </location>
</feature>
<evidence type="ECO:0000313" key="19">
    <source>
        <dbReference type="EMBL" id="QCD37116.1"/>
    </source>
</evidence>
<evidence type="ECO:0000256" key="16">
    <source>
        <dbReference type="ARBA" id="ARBA00049166"/>
    </source>
</evidence>
<evidence type="ECO:0000256" key="4">
    <source>
        <dbReference type="ARBA" id="ARBA00022782"/>
    </source>
</evidence>